<sequence length="331" mass="36807">MADQTPNEASSIVVTRRDDRSFLMSVVLFLVRRFRNQINKGDPKHEDGSPKLDPPPSKLNGYTLHERTVCDIRVYDYMLPNKPIQSPKRRLYYFAGGSWQEPPTGQHYTMCANIAREMPDTVLSVVSMPLAPNNPAPSSFPWCMRLYRALMAAADAAGEQVVLAGDSSGANIVLCLPLEALREDSEAGLDLKESPAPVAIMAISPSTDLTRENPEIKKMAHRDPLLTPEVIKGTATAWCGEWNPADKRISPLNNDISLLAKRGVKVHGITAGCDVLSPDGVRFRDRCAEEGVKGEWVHWENQMHCFVLMLPYGLQEAKDGVQWIIDTLKKE</sequence>
<dbReference type="SUPFAM" id="SSF53474">
    <property type="entry name" value="alpha/beta-Hydrolases"/>
    <property type="match status" value="1"/>
</dbReference>
<accession>A0A6A7B8Z0</accession>
<evidence type="ECO:0000256" key="1">
    <source>
        <dbReference type="ARBA" id="ARBA00010515"/>
    </source>
</evidence>
<evidence type="ECO:0000256" key="4">
    <source>
        <dbReference type="SAM" id="MobiDB-lite"/>
    </source>
</evidence>
<organism evidence="6 7">
    <name type="scientific">Plenodomus tracheiphilus IPT5</name>
    <dbReference type="NCBI Taxonomy" id="1408161"/>
    <lineage>
        <taxon>Eukaryota</taxon>
        <taxon>Fungi</taxon>
        <taxon>Dikarya</taxon>
        <taxon>Ascomycota</taxon>
        <taxon>Pezizomycotina</taxon>
        <taxon>Dothideomycetes</taxon>
        <taxon>Pleosporomycetidae</taxon>
        <taxon>Pleosporales</taxon>
        <taxon>Pleosporineae</taxon>
        <taxon>Leptosphaeriaceae</taxon>
        <taxon>Plenodomus</taxon>
    </lineage>
</organism>
<comment type="similarity">
    <text evidence="1">Belongs to the 'GDXG' lipolytic enzyme family.</text>
</comment>
<dbReference type="Gene3D" id="3.40.50.1820">
    <property type="entry name" value="alpha/beta hydrolase"/>
    <property type="match status" value="1"/>
</dbReference>
<protein>
    <submittedName>
        <fullName evidence="6">Alpha/beta-hydrolase</fullName>
    </submittedName>
</protein>
<evidence type="ECO:0000313" key="7">
    <source>
        <dbReference type="Proteomes" id="UP000799423"/>
    </source>
</evidence>
<name>A0A6A7B8Z0_9PLEO</name>
<feature type="domain" description="Alpha/beta hydrolase fold-3" evidence="5">
    <location>
        <begin position="92"/>
        <end position="307"/>
    </location>
</feature>
<evidence type="ECO:0000256" key="3">
    <source>
        <dbReference type="PROSITE-ProRule" id="PRU10038"/>
    </source>
</evidence>
<dbReference type="GO" id="GO:0016787">
    <property type="term" value="F:hydrolase activity"/>
    <property type="evidence" value="ECO:0007669"/>
    <property type="project" value="UniProtKB-KW"/>
</dbReference>
<keyword evidence="2" id="KW-0378">Hydrolase</keyword>
<dbReference type="Pfam" id="PF07859">
    <property type="entry name" value="Abhydrolase_3"/>
    <property type="match status" value="1"/>
</dbReference>
<evidence type="ECO:0000313" key="6">
    <source>
        <dbReference type="EMBL" id="KAF2852016.1"/>
    </source>
</evidence>
<dbReference type="InterPro" id="IPR050300">
    <property type="entry name" value="GDXG_lipolytic_enzyme"/>
</dbReference>
<dbReference type="OrthoDB" id="2152029at2759"/>
<dbReference type="InterPro" id="IPR013094">
    <property type="entry name" value="AB_hydrolase_3"/>
</dbReference>
<dbReference type="Proteomes" id="UP000799423">
    <property type="component" value="Unassembled WGS sequence"/>
</dbReference>
<proteinExistence type="inferred from homology"/>
<dbReference type="InterPro" id="IPR033140">
    <property type="entry name" value="Lipase_GDXG_put_SER_AS"/>
</dbReference>
<dbReference type="PANTHER" id="PTHR48081:SF8">
    <property type="entry name" value="ALPHA_BETA HYDROLASE FOLD-3 DOMAIN-CONTAINING PROTEIN-RELATED"/>
    <property type="match status" value="1"/>
</dbReference>
<evidence type="ECO:0000259" key="5">
    <source>
        <dbReference type="Pfam" id="PF07859"/>
    </source>
</evidence>
<reference evidence="6" key="1">
    <citation type="submission" date="2020-01" db="EMBL/GenBank/DDBJ databases">
        <authorList>
            <consortium name="DOE Joint Genome Institute"/>
            <person name="Haridas S."/>
            <person name="Albert R."/>
            <person name="Binder M."/>
            <person name="Bloem J."/>
            <person name="Labutti K."/>
            <person name="Salamov A."/>
            <person name="Andreopoulos B."/>
            <person name="Baker S.E."/>
            <person name="Barry K."/>
            <person name="Bills G."/>
            <person name="Bluhm B.H."/>
            <person name="Cannon C."/>
            <person name="Castanera R."/>
            <person name="Culley D.E."/>
            <person name="Daum C."/>
            <person name="Ezra D."/>
            <person name="Gonzalez J.B."/>
            <person name="Henrissat B."/>
            <person name="Kuo A."/>
            <person name="Liang C."/>
            <person name="Lipzen A."/>
            <person name="Lutzoni F."/>
            <person name="Magnuson J."/>
            <person name="Mondo S."/>
            <person name="Nolan M."/>
            <person name="Ohm R."/>
            <person name="Pangilinan J."/>
            <person name="Park H.-J."/>
            <person name="Ramirez L."/>
            <person name="Alfaro M."/>
            <person name="Sun H."/>
            <person name="Tritt A."/>
            <person name="Yoshinaga Y."/>
            <person name="Zwiers L.-H."/>
            <person name="Turgeon B.G."/>
            <person name="Goodwin S.B."/>
            <person name="Spatafora J.W."/>
            <person name="Crous P.W."/>
            <person name="Grigoriev I.V."/>
        </authorList>
    </citation>
    <scope>NUCLEOTIDE SEQUENCE</scope>
    <source>
        <strain evidence="6">IPT5</strain>
    </source>
</reference>
<dbReference type="InterPro" id="IPR029058">
    <property type="entry name" value="AB_hydrolase_fold"/>
</dbReference>
<dbReference type="AlphaFoldDB" id="A0A6A7B8Z0"/>
<feature type="compositionally biased region" description="Basic and acidic residues" evidence="4">
    <location>
        <begin position="41"/>
        <end position="50"/>
    </location>
</feature>
<dbReference type="EMBL" id="MU006300">
    <property type="protein sequence ID" value="KAF2852016.1"/>
    <property type="molecule type" value="Genomic_DNA"/>
</dbReference>
<evidence type="ECO:0000256" key="2">
    <source>
        <dbReference type="ARBA" id="ARBA00022801"/>
    </source>
</evidence>
<keyword evidence="7" id="KW-1185">Reference proteome</keyword>
<dbReference type="PANTHER" id="PTHR48081">
    <property type="entry name" value="AB HYDROLASE SUPERFAMILY PROTEIN C4A8.06C"/>
    <property type="match status" value="1"/>
</dbReference>
<feature type="region of interest" description="Disordered" evidence="4">
    <location>
        <begin position="39"/>
        <end position="60"/>
    </location>
</feature>
<dbReference type="PROSITE" id="PS01174">
    <property type="entry name" value="LIPASE_GDXG_SER"/>
    <property type="match status" value="1"/>
</dbReference>
<feature type="active site" evidence="3">
    <location>
        <position position="167"/>
    </location>
</feature>
<gene>
    <name evidence="6" type="ORF">T440DRAFT_506934</name>
</gene>